<evidence type="ECO:0000313" key="3">
    <source>
        <dbReference type="Proteomes" id="UP000005408"/>
    </source>
</evidence>
<accession>A0A8W8L3M3</accession>
<organism evidence="2 3">
    <name type="scientific">Magallana gigas</name>
    <name type="common">Pacific oyster</name>
    <name type="synonym">Crassostrea gigas</name>
    <dbReference type="NCBI Taxonomy" id="29159"/>
    <lineage>
        <taxon>Eukaryota</taxon>
        <taxon>Metazoa</taxon>
        <taxon>Spiralia</taxon>
        <taxon>Lophotrochozoa</taxon>
        <taxon>Mollusca</taxon>
        <taxon>Bivalvia</taxon>
        <taxon>Autobranchia</taxon>
        <taxon>Pteriomorphia</taxon>
        <taxon>Ostreida</taxon>
        <taxon>Ostreoidea</taxon>
        <taxon>Ostreidae</taxon>
        <taxon>Magallana</taxon>
    </lineage>
</organism>
<feature type="region of interest" description="Disordered" evidence="1">
    <location>
        <begin position="1"/>
        <end position="52"/>
    </location>
</feature>
<evidence type="ECO:0000256" key="1">
    <source>
        <dbReference type="SAM" id="MobiDB-lite"/>
    </source>
</evidence>
<dbReference type="EnsemblMetazoa" id="G26293.2">
    <property type="protein sequence ID" value="G26293.2:cds"/>
    <property type="gene ID" value="G26293"/>
</dbReference>
<feature type="compositionally biased region" description="Low complexity" evidence="1">
    <location>
        <begin position="19"/>
        <end position="35"/>
    </location>
</feature>
<feature type="compositionally biased region" description="Basic and acidic residues" evidence="1">
    <location>
        <begin position="36"/>
        <end position="52"/>
    </location>
</feature>
<name>A0A8W8L3M3_MAGGI</name>
<sequence>MSTSEVPVASKSEVPNAPSTSSSSSSKTTILNGSSKPEEKEEQGKDNTAELLAKLEEANKLLEADEKSLVSLSVAPSPTPSHSRKGSGSSVVSSTSSNSHYSNQQSTEEPENSMYRGTSQ</sequence>
<dbReference type="AlphaFoldDB" id="A0A8W8L3M3"/>
<keyword evidence="3" id="KW-1185">Reference proteome</keyword>
<protein>
    <submittedName>
        <fullName evidence="2">Uncharacterized protein</fullName>
    </submittedName>
</protein>
<reference evidence="2" key="1">
    <citation type="submission" date="2022-08" db="UniProtKB">
        <authorList>
            <consortium name="EnsemblMetazoa"/>
        </authorList>
    </citation>
    <scope>IDENTIFICATION</scope>
    <source>
        <strain evidence="2">05x7-T-G4-1.051#20</strain>
    </source>
</reference>
<evidence type="ECO:0000313" key="2">
    <source>
        <dbReference type="EnsemblMetazoa" id="G26293.2:cds"/>
    </source>
</evidence>
<dbReference type="Proteomes" id="UP000005408">
    <property type="component" value="Unassembled WGS sequence"/>
</dbReference>
<proteinExistence type="predicted"/>
<feature type="region of interest" description="Disordered" evidence="1">
    <location>
        <begin position="72"/>
        <end position="120"/>
    </location>
</feature>
<feature type="compositionally biased region" description="Low complexity" evidence="1">
    <location>
        <begin position="86"/>
        <end position="107"/>
    </location>
</feature>